<evidence type="ECO:0000313" key="2">
    <source>
        <dbReference type="EMBL" id="ELP55931.1"/>
    </source>
</evidence>
<evidence type="ECO:0000313" key="3">
    <source>
        <dbReference type="Proteomes" id="UP000010932"/>
    </source>
</evidence>
<dbReference type="Gene3D" id="3.30.420.10">
    <property type="entry name" value="Ribonuclease H-like superfamily/Ribonuclease H"/>
    <property type="match status" value="1"/>
</dbReference>
<accession>L7EAL8</accession>
<gene>
    <name evidence="2" type="ORF">O53_530</name>
</gene>
<name>L7EAL8_MICAE</name>
<dbReference type="InterPro" id="IPR038717">
    <property type="entry name" value="Tc1-like_DDE_dom"/>
</dbReference>
<protein>
    <submittedName>
        <fullName evidence="2">Putative transposase</fullName>
    </submittedName>
</protein>
<dbReference type="EMBL" id="ANKQ01000001">
    <property type="protein sequence ID" value="ELP55931.1"/>
    <property type="molecule type" value="Genomic_DNA"/>
</dbReference>
<proteinExistence type="predicted"/>
<dbReference type="NCBIfam" id="NF033545">
    <property type="entry name" value="transpos_IS630"/>
    <property type="match status" value="1"/>
</dbReference>
<dbReference type="PATRIC" id="fig|1134457.3.peg.1408"/>
<dbReference type="AlphaFoldDB" id="L7EAL8"/>
<organism evidence="2 3">
    <name type="scientific">Microcystis aeruginosa TAIHU98</name>
    <dbReference type="NCBI Taxonomy" id="1134457"/>
    <lineage>
        <taxon>Bacteria</taxon>
        <taxon>Bacillati</taxon>
        <taxon>Cyanobacteriota</taxon>
        <taxon>Cyanophyceae</taxon>
        <taxon>Oscillatoriophycideae</taxon>
        <taxon>Chroococcales</taxon>
        <taxon>Microcystaceae</taxon>
        <taxon>Microcystis</taxon>
    </lineage>
</organism>
<dbReference type="Proteomes" id="UP000010932">
    <property type="component" value="Unassembled WGS sequence"/>
</dbReference>
<feature type="domain" description="Tc1-like transposase DDE" evidence="1">
    <location>
        <begin position="18"/>
        <end position="155"/>
    </location>
</feature>
<dbReference type="InterPro" id="IPR047655">
    <property type="entry name" value="Transpos_IS630-like"/>
</dbReference>
<dbReference type="SUPFAM" id="SSF53098">
    <property type="entry name" value="Ribonuclease H-like"/>
    <property type="match status" value="1"/>
</dbReference>
<dbReference type="InterPro" id="IPR012337">
    <property type="entry name" value="RNaseH-like_sf"/>
</dbReference>
<dbReference type="GO" id="GO:0003676">
    <property type="term" value="F:nucleic acid binding"/>
    <property type="evidence" value="ECO:0007669"/>
    <property type="project" value="InterPro"/>
</dbReference>
<sequence>MLSWMAITMMSNTGKIRFLCEDETRLGLKTISGRKITAKWVKPYGKVQGQFQAIYIYGVVEPKTGEHFFYEFTHLNSQCFQIFLELVSEYFADSILIIQLDNGRFHKAKNLKIPDNIILMFQPPHCPESNPIEQIWQYLKKGLRWKLPRDLEELRLLIGQRLEEMNKEVIASIVGRGYILDALSVVGI</sequence>
<comment type="caution">
    <text evidence="2">The sequence shown here is derived from an EMBL/GenBank/DDBJ whole genome shotgun (WGS) entry which is preliminary data.</text>
</comment>
<evidence type="ECO:0000259" key="1">
    <source>
        <dbReference type="Pfam" id="PF13358"/>
    </source>
</evidence>
<dbReference type="Pfam" id="PF13358">
    <property type="entry name" value="DDE_3"/>
    <property type="match status" value="1"/>
</dbReference>
<reference evidence="2 3" key="1">
    <citation type="journal article" date="2013" name="Genome Announc.">
        <title>Whole-Genome Sequence of Microcystis aeruginosa TAIHU98, a Nontoxic Bloom-Forming Strain Isolated from Taihu Lake, China.</title>
        <authorList>
            <person name="Yang C."/>
            <person name="Zhang W."/>
            <person name="Ren M."/>
            <person name="Song L."/>
            <person name="Li T."/>
            <person name="Zhao J."/>
        </authorList>
    </citation>
    <scope>NUCLEOTIDE SEQUENCE [LARGE SCALE GENOMIC DNA]</scope>
    <source>
        <strain evidence="2 3">TAIHU98</strain>
    </source>
</reference>
<dbReference type="InterPro" id="IPR036397">
    <property type="entry name" value="RNaseH_sf"/>
</dbReference>